<organism evidence="5">
    <name type="scientific">Clastoptera arizonana</name>
    <name type="common">Arizona spittle bug</name>
    <dbReference type="NCBI Taxonomy" id="38151"/>
    <lineage>
        <taxon>Eukaryota</taxon>
        <taxon>Metazoa</taxon>
        <taxon>Ecdysozoa</taxon>
        <taxon>Arthropoda</taxon>
        <taxon>Hexapoda</taxon>
        <taxon>Insecta</taxon>
        <taxon>Pterygota</taxon>
        <taxon>Neoptera</taxon>
        <taxon>Paraneoptera</taxon>
        <taxon>Hemiptera</taxon>
        <taxon>Auchenorrhyncha</taxon>
        <taxon>Cercopoidea</taxon>
        <taxon>Clastopteridae</taxon>
        <taxon>Clastoptera</taxon>
    </lineage>
</organism>
<dbReference type="Gene3D" id="2.60.40.1930">
    <property type="match status" value="1"/>
</dbReference>
<reference evidence="5" key="1">
    <citation type="submission" date="2015-12" db="EMBL/GenBank/DDBJ databases">
        <title>De novo transcriptome assembly of four potential Pierce s Disease insect vectors from Arizona vineyards.</title>
        <authorList>
            <person name="Tassone E.E."/>
        </authorList>
    </citation>
    <scope>NUCLEOTIDE SEQUENCE</scope>
</reference>
<feature type="domain" description="Macroglobulin" evidence="4">
    <location>
        <begin position="140"/>
        <end position="222"/>
    </location>
</feature>
<dbReference type="PANTHER" id="PTHR11412">
    <property type="entry name" value="MACROGLOBULIN / COMPLEMENT"/>
    <property type="match status" value="1"/>
</dbReference>
<feature type="chain" id="PRO_5008580198" description="Macroglobulin domain-containing protein" evidence="3">
    <location>
        <begin position="20"/>
        <end position="261"/>
    </location>
</feature>
<dbReference type="PANTHER" id="PTHR11412:SF136">
    <property type="entry name" value="CD109 ANTIGEN"/>
    <property type="match status" value="1"/>
</dbReference>
<proteinExistence type="predicted"/>
<dbReference type="InterPro" id="IPR002890">
    <property type="entry name" value="MG2"/>
</dbReference>
<accession>A0A1B6C8E2</accession>
<name>A0A1B6C8E2_9HEMI</name>
<evidence type="ECO:0000259" key="4">
    <source>
        <dbReference type="Pfam" id="PF01835"/>
    </source>
</evidence>
<evidence type="ECO:0000256" key="1">
    <source>
        <dbReference type="ARBA" id="ARBA00022729"/>
    </source>
</evidence>
<protein>
    <recommendedName>
        <fullName evidence="4">Macroglobulin domain-containing protein</fullName>
    </recommendedName>
</protein>
<keyword evidence="2" id="KW-0882">Thioester bond</keyword>
<feature type="signal peptide" evidence="3">
    <location>
        <begin position="1"/>
        <end position="19"/>
    </location>
</feature>
<dbReference type="GO" id="GO:0004866">
    <property type="term" value="F:endopeptidase inhibitor activity"/>
    <property type="evidence" value="ECO:0007669"/>
    <property type="project" value="InterPro"/>
</dbReference>
<dbReference type="EMBL" id="GEDC01027530">
    <property type="protein sequence ID" value="JAS09768.1"/>
    <property type="molecule type" value="Transcribed_RNA"/>
</dbReference>
<gene>
    <name evidence="5" type="ORF">g.26</name>
</gene>
<evidence type="ECO:0000256" key="3">
    <source>
        <dbReference type="SAM" id="SignalP"/>
    </source>
</evidence>
<dbReference type="InterPro" id="IPR050473">
    <property type="entry name" value="A2M/Complement_sys"/>
</dbReference>
<dbReference type="Pfam" id="PF01835">
    <property type="entry name" value="MG2"/>
    <property type="match status" value="1"/>
</dbReference>
<feature type="non-terminal residue" evidence="5">
    <location>
        <position position="261"/>
    </location>
</feature>
<evidence type="ECO:0000256" key="2">
    <source>
        <dbReference type="ARBA" id="ARBA00022966"/>
    </source>
</evidence>
<evidence type="ECO:0000313" key="5">
    <source>
        <dbReference type="EMBL" id="JAS09768.1"/>
    </source>
</evidence>
<keyword evidence="1 3" id="KW-0732">Signal</keyword>
<sequence>MEAIMSAILCLLLVLPLLASTNQTCDWQLIVVAPEIAVPGRSLPVLITLKSAHTERRDAANVTVRSIAESSDQDSQPVSETTAAIQDHGIITLPIPKDVTTNISLQASVECLEGSVQTLSKLKLVSTVREVIIRPMSKYYKPGELIHFRVLALDHDLNLPDDVRGTVFLADPLGTRVSVWEEMEFSQGVREFFTSLSRRATEGQWQLGVAVEGELFTYDLNVSLSRGSADPLTSDLVIAEEHFVELRFASEMRRRYKPGLP</sequence>
<dbReference type="AlphaFoldDB" id="A0A1B6C8E2"/>